<dbReference type="Gene3D" id="3.40.50.300">
    <property type="entry name" value="P-loop containing nucleotide triphosphate hydrolases"/>
    <property type="match status" value="1"/>
</dbReference>
<dbReference type="PANTHER" id="PTHR47835">
    <property type="entry name" value="HFM1, ATP DEPENDENT DNA HELICASE HOMOLOG"/>
    <property type="match status" value="1"/>
</dbReference>
<name>A0A4W6FDK6_LATCA</name>
<reference evidence="2" key="3">
    <citation type="submission" date="2025-09" db="UniProtKB">
        <authorList>
            <consortium name="Ensembl"/>
        </authorList>
    </citation>
    <scope>IDENTIFICATION</scope>
</reference>
<evidence type="ECO:0000313" key="3">
    <source>
        <dbReference type="Proteomes" id="UP000314980"/>
    </source>
</evidence>
<dbReference type="Ensembl" id="ENSLCAT00010050191.1">
    <property type="protein sequence ID" value="ENSLCAP00010048962.1"/>
    <property type="gene ID" value="ENSLCAG00010022776.1"/>
</dbReference>
<protein>
    <submittedName>
        <fullName evidence="2">Helicase for meiosis 1</fullName>
    </submittedName>
</protein>
<dbReference type="PANTHER" id="PTHR47835:SF3">
    <property type="entry name" value="HELICASE FOR MEIOSIS 1"/>
    <property type="match status" value="1"/>
</dbReference>
<accession>A0A4W6FDK6</accession>
<organism evidence="2 3">
    <name type="scientific">Lates calcarifer</name>
    <name type="common">Barramundi</name>
    <name type="synonym">Holocentrus calcarifer</name>
    <dbReference type="NCBI Taxonomy" id="8187"/>
    <lineage>
        <taxon>Eukaryota</taxon>
        <taxon>Metazoa</taxon>
        <taxon>Chordata</taxon>
        <taxon>Craniata</taxon>
        <taxon>Vertebrata</taxon>
        <taxon>Euteleostomi</taxon>
        <taxon>Actinopterygii</taxon>
        <taxon>Neopterygii</taxon>
        <taxon>Teleostei</taxon>
        <taxon>Neoteleostei</taxon>
        <taxon>Acanthomorphata</taxon>
        <taxon>Carangaria</taxon>
        <taxon>Carangaria incertae sedis</taxon>
        <taxon>Centropomidae</taxon>
        <taxon>Lates</taxon>
    </lineage>
</organism>
<dbReference type="Proteomes" id="UP000314980">
    <property type="component" value="Unassembled WGS sequence"/>
</dbReference>
<evidence type="ECO:0000313" key="2">
    <source>
        <dbReference type="Ensembl" id="ENSLCAP00010048962.1"/>
    </source>
</evidence>
<dbReference type="InterPro" id="IPR052247">
    <property type="entry name" value="Meiotic_Crossover_Helicase"/>
</dbReference>
<dbReference type="AlphaFoldDB" id="A0A4W6FDK6"/>
<dbReference type="GO" id="GO:0005524">
    <property type="term" value="F:ATP binding"/>
    <property type="evidence" value="ECO:0007669"/>
    <property type="project" value="InterPro"/>
</dbReference>
<proteinExistence type="predicted"/>
<dbReference type="SUPFAM" id="SSF52540">
    <property type="entry name" value="P-loop containing nucleoside triphosphate hydrolases"/>
    <property type="match status" value="1"/>
</dbReference>
<dbReference type="InterPro" id="IPR011545">
    <property type="entry name" value="DEAD/DEAH_box_helicase_dom"/>
</dbReference>
<dbReference type="Pfam" id="PF00270">
    <property type="entry name" value="DEAD"/>
    <property type="match status" value="1"/>
</dbReference>
<sequence length="175" mass="19514">MSALLPGAKMPGLPQISLQPLSSYNAFPSLNLPSSSFSSLYPPYPLLLPTTACSRFRCCTLEVTRQTRMTSVAAAAIMLELWLYADDVISQLMWFDFPNYANTASKFRSVFSEFPFFNYVQSKALDDVLYTGKNFVACAPTGSGKTVLFELAIIRLLMETSEPWRDVKAVYSQCV</sequence>
<reference evidence="2" key="2">
    <citation type="submission" date="2025-08" db="UniProtKB">
        <authorList>
            <consortium name="Ensembl"/>
        </authorList>
    </citation>
    <scope>IDENTIFICATION</scope>
</reference>
<gene>
    <name evidence="2" type="primary">HFM1</name>
</gene>
<evidence type="ECO:0000259" key="1">
    <source>
        <dbReference type="Pfam" id="PF00270"/>
    </source>
</evidence>
<dbReference type="GO" id="GO:0003676">
    <property type="term" value="F:nucleic acid binding"/>
    <property type="evidence" value="ECO:0007669"/>
    <property type="project" value="InterPro"/>
</dbReference>
<dbReference type="GO" id="GO:0043138">
    <property type="term" value="F:3'-5' DNA helicase activity"/>
    <property type="evidence" value="ECO:0007669"/>
    <property type="project" value="UniProtKB-EC"/>
</dbReference>
<dbReference type="GO" id="GO:0016787">
    <property type="term" value="F:hydrolase activity"/>
    <property type="evidence" value="ECO:0007669"/>
    <property type="project" value="UniProtKB-KW"/>
</dbReference>
<feature type="domain" description="DEAD/DEAH-box helicase" evidence="1">
    <location>
        <begin position="120"/>
        <end position="165"/>
    </location>
</feature>
<dbReference type="GeneTree" id="ENSGT00550000074822"/>
<dbReference type="InterPro" id="IPR027417">
    <property type="entry name" value="P-loop_NTPase"/>
</dbReference>
<reference evidence="3" key="1">
    <citation type="submission" date="2015-09" db="EMBL/GenBank/DDBJ databases">
        <authorList>
            <person name="Sai Rama Sridatta P."/>
        </authorList>
    </citation>
    <scope>NUCLEOTIDE SEQUENCE [LARGE SCALE GENOMIC DNA]</scope>
</reference>
<keyword evidence="3" id="KW-1185">Reference proteome</keyword>